<gene>
    <name evidence="8" type="primary">RIPK3</name>
</gene>
<dbReference type="PANTHER" id="PTHR44329:SF297">
    <property type="entry name" value="RECEPTOR-INTERACTING SERINE_THREONINE-PROTEIN KINASE 3"/>
    <property type="match status" value="1"/>
</dbReference>
<keyword evidence="2 4" id="KW-0547">Nucleotide-binding</keyword>
<evidence type="ECO:0000259" key="7">
    <source>
        <dbReference type="PROSITE" id="PS50011"/>
    </source>
</evidence>
<evidence type="ECO:0000256" key="6">
    <source>
        <dbReference type="SAM" id="MobiDB-lite"/>
    </source>
</evidence>
<keyword evidence="1 5" id="KW-0418">Kinase</keyword>
<feature type="region of interest" description="Disordered" evidence="6">
    <location>
        <begin position="410"/>
        <end position="434"/>
    </location>
</feature>
<keyword evidence="3 4" id="KW-0067">ATP-binding</keyword>
<sequence>MELAATLGTVCDSSLTDWKVIGGGGFGQIFRARHEDWKLDVAVKLLRNSDGAALLKEANLMQQGGSPCVLRIMGVYRGRPPQSVSDQLGLVMPFMERGSLASLQKALCGPPPSPLAFRLAHQVALGMNFLHCLSPPLLHLDLKPSNVLLDNDLNAKLSDFGLSKFSRSSITAVSDQGSGAPGTLPYMPPEAFQLSHKPSCASDVYSYGILLWSLFSGQEPYPDAISSMVKFHVPNGQRPDLKELGSAQEAELIGLITNCWATEISARPSFKDCLCVTEDLWEKHEENIFEAVYHVQKRLVRVTSYRPPIDDTSLPLCVALDILCVRFRSPPLQEVEFPEVFSTCWGPAHPKPSGLGSGPVNVEASSPLFVKYITQHVFIHSFDAFTGMYLSNVNGVQIGNHNYMFIQRNSGKKRHPTAPPRLSSSESHPRPKKM</sequence>
<feature type="domain" description="Protein kinase" evidence="7">
    <location>
        <begin position="15"/>
        <end position="280"/>
    </location>
</feature>
<evidence type="ECO:0000256" key="1">
    <source>
        <dbReference type="ARBA" id="ARBA00022527"/>
    </source>
</evidence>
<reference evidence="8" key="2">
    <citation type="submission" date="2025-08" db="UniProtKB">
        <authorList>
            <consortium name="Ensembl"/>
        </authorList>
    </citation>
    <scope>IDENTIFICATION</scope>
</reference>
<dbReference type="InterPro" id="IPR017441">
    <property type="entry name" value="Protein_kinase_ATP_BS"/>
</dbReference>
<dbReference type="InterPro" id="IPR025735">
    <property type="entry name" value="RHIM"/>
</dbReference>
<protein>
    <recommendedName>
        <fullName evidence="7">Protein kinase domain-containing protein</fullName>
    </recommendedName>
</protein>
<reference evidence="8" key="3">
    <citation type="submission" date="2025-09" db="UniProtKB">
        <authorList>
            <consortium name="Ensembl"/>
        </authorList>
    </citation>
    <scope>IDENTIFICATION</scope>
</reference>
<dbReference type="Pfam" id="PF07714">
    <property type="entry name" value="PK_Tyr_Ser-Thr"/>
    <property type="match status" value="1"/>
</dbReference>
<dbReference type="Gene3D" id="1.10.510.10">
    <property type="entry name" value="Transferase(Phosphotransferase) domain 1"/>
    <property type="match status" value="1"/>
</dbReference>
<dbReference type="Pfam" id="PF12721">
    <property type="entry name" value="RHIM"/>
    <property type="match status" value="1"/>
</dbReference>
<keyword evidence="1 5" id="KW-0808">Transferase</keyword>
<evidence type="ECO:0000256" key="5">
    <source>
        <dbReference type="RuleBase" id="RU000304"/>
    </source>
</evidence>
<name>A0AAY4DJN9_9TELE</name>
<keyword evidence="1 5" id="KW-0723">Serine/threonine-protein kinase</keyword>
<comment type="similarity">
    <text evidence="5">Belongs to the protein kinase superfamily.</text>
</comment>
<evidence type="ECO:0000256" key="2">
    <source>
        <dbReference type="ARBA" id="ARBA00022741"/>
    </source>
</evidence>
<accession>A0AAY4DJN9</accession>
<dbReference type="PROSITE" id="PS50011">
    <property type="entry name" value="PROTEIN_KINASE_DOM"/>
    <property type="match status" value="1"/>
</dbReference>
<evidence type="ECO:0000313" key="9">
    <source>
        <dbReference type="Proteomes" id="UP000694580"/>
    </source>
</evidence>
<dbReference type="SMART" id="SM00220">
    <property type="entry name" value="S_TKc"/>
    <property type="match status" value="1"/>
</dbReference>
<dbReference type="SUPFAM" id="SSF56112">
    <property type="entry name" value="Protein kinase-like (PK-like)"/>
    <property type="match status" value="1"/>
</dbReference>
<dbReference type="PROSITE" id="PS00107">
    <property type="entry name" value="PROTEIN_KINASE_ATP"/>
    <property type="match status" value="1"/>
</dbReference>
<dbReference type="PROSITE" id="PS00108">
    <property type="entry name" value="PROTEIN_KINASE_ST"/>
    <property type="match status" value="1"/>
</dbReference>
<organism evidence="8 9">
    <name type="scientific">Denticeps clupeoides</name>
    <name type="common">denticle herring</name>
    <dbReference type="NCBI Taxonomy" id="299321"/>
    <lineage>
        <taxon>Eukaryota</taxon>
        <taxon>Metazoa</taxon>
        <taxon>Chordata</taxon>
        <taxon>Craniata</taxon>
        <taxon>Vertebrata</taxon>
        <taxon>Euteleostomi</taxon>
        <taxon>Actinopterygii</taxon>
        <taxon>Neopterygii</taxon>
        <taxon>Teleostei</taxon>
        <taxon>Clupei</taxon>
        <taxon>Clupeiformes</taxon>
        <taxon>Denticipitoidei</taxon>
        <taxon>Denticipitidae</taxon>
        <taxon>Denticeps</taxon>
    </lineage>
</organism>
<dbReference type="Proteomes" id="UP000694580">
    <property type="component" value="Chromosome 1"/>
</dbReference>
<dbReference type="AlphaFoldDB" id="A0AAY4DJN9"/>
<evidence type="ECO:0000313" key="8">
    <source>
        <dbReference type="Ensembl" id="ENSDCDP00010044526.1"/>
    </source>
</evidence>
<dbReference type="InterPro" id="IPR001245">
    <property type="entry name" value="Ser-Thr/Tyr_kinase_cat_dom"/>
</dbReference>
<dbReference type="PANTHER" id="PTHR44329">
    <property type="entry name" value="SERINE/THREONINE-PROTEIN KINASE TNNI3K-RELATED"/>
    <property type="match status" value="1"/>
</dbReference>
<dbReference type="GO" id="GO:0004706">
    <property type="term" value="F:JUN kinase kinase kinase activity"/>
    <property type="evidence" value="ECO:0007669"/>
    <property type="project" value="TreeGrafter"/>
</dbReference>
<dbReference type="Ensembl" id="ENSDCDT00010054629.1">
    <property type="protein sequence ID" value="ENSDCDP00010044526.1"/>
    <property type="gene ID" value="ENSDCDG00010027550.1"/>
</dbReference>
<evidence type="ECO:0000256" key="3">
    <source>
        <dbReference type="ARBA" id="ARBA00022840"/>
    </source>
</evidence>
<dbReference type="GeneTree" id="ENSGT00940000160206"/>
<proteinExistence type="inferred from homology"/>
<dbReference type="GO" id="GO:0005524">
    <property type="term" value="F:ATP binding"/>
    <property type="evidence" value="ECO:0007669"/>
    <property type="project" value="UniProtKB-UniRule"/>
</dbReference>
<dbReference type="InterPro" id="IPR008271">
    <property type="entry name" value="Ser/Thr_kinase_AS"/>
</dbReference>
<evidence type="ECO:0000256" key="4">
    <source>
        <dbReference type="PROSITE-ProRule" id="PRU10141"/>
    </source>
</evidence>
<keyword evidence="9" id="KW-1185">Reference proteome</keyword>
<dbReference type="InterPro" id="IPR011009">
    <property type="entry name" value="Kinase-like_dom_sf"/>
</dbReference>
<feature type="binding site" evidence="4">
    <location>
        <position position="44"/>
    </location>
    <ligand>
        <name>ATP</name>
        <dbReference type="ChEBI" id="CHEBI:30616"/>
    </ligand>
</feature>
<reference evidence="8 9" key="1">
    <citation type="submission" date="2020-06" db="EMBL/GenBank/DDBJ databases">
        <authorList>
            <consortium name="Wellcome Sanger Institute Data Sharing"/>
        </authorList>
    </citation>
    <scope>NUCLEOTIDE SEQUENCE [LARGE SCALE GENOMIC DNA]</scope>
</reference>
<dbReference type="InterPro" id="IPR000719">
    <property type="entry name" value="Prot_kinase_dom"/>
</dbReference>
<dbReference type="InterPro" id="IPR051681">
    <property type="entry name" value="Ser/Thr_Kinases-Pseudokinases"/>
</dbReference>